<evidence type="ECO:0000256" key="1">
    <source>
        <dbReference type="ARBA" id="ARBA00004604"/>
    </source>
</evidence>
<gene>
    <name evidence="5" type="ORF">DEO72_LG9g3538</name>
</gene>
<comment type="subcellular location">
    <subcellularLocation>
        <location evidence="1">Nucleus</location>
        <location evidence="1">Nucleolus</location>
    </subcellularLocation>
</comment>
<feature type="compositionally biased region" description="Basic residues" evidence="4">
    <location>
        <begin position="130"/>
        <end position="143"/>
    </location>
</feature>
<dbReference type="Proteomes" id="UP000501690">
    <property type="component" value="Linkage Group LG9"/>
</dbReference>
<evidence type="ECO:0000256" key="3">
    <source>
        <dbReference type="ARBA" id="ARBA00023242"/>
    </source>
</evidence>
<organism evidence="5 6">
    <name type="scientific">Vigna unguiculata</name>
    <name type="common">Cowpea</name>
    <dbReference type="NCBI Taxonomy" id="3917"/>
    <lineage>
        <taxon>Eukaryota</taxon>
        <taxon>Viridiplantae</taxon>
        <taxon>Streptophyta</taxon>
        <taxon>Embryophyta</taxon>
        <taxon>Tracheophyta</taxon>
        <taxon>Spermatophyta</taxon>
        <taxon>Magnoliopsida</taxon>
        <taxon>eudicotyledons</taxon>
        <taxon>Gunneridae</taxon>
        <taxon>Pentapetalae</taxon>
        <taxon>rosids</taxon>
        <taxon>fabids</taxon>
        <taxon>Fabales</taxon>
        <taxon>Fabaceae</taxon>
        <taxon>Papilionoideae</taxon>
        <taxon>50 kb inversion clade</taxon>
        <taxon>NPAAA clade</taxon>
        <taxon>indigoferoid/millettioid clade</taxon>
        <taxon>Phaseoleae</taxon>
        <taxon>Vigna</taxon>
    </lineage>
</organism>
<dbReference type="GO" id="GO:0000462">
    <property type="term" value="P:maturation of SSU-rRNA from tricistronic rRNA transcript (SSU-rRNA, 5.8S rRNA, LSU-rRNA)"/>
    <property type="evidence" value="ECO:0007669"/>
    <property type="project" value="InterPro"/>
</dbReference>
<sequence length="154" mass="17626">MGKKKSDSKSGLRFQKKIQFYSKVKAVVSVRAPLKSILRKKSKVQRRQKKLEAYNLSSLLEALPEVKPSKKTGHENDSKLNCKSRQTLVLRERDRFSAVFKDPNFQADPLSSIQHYLQKTQPVVEEQPKKKANKNGSRKKNKSKALTGLQSMEI</sequence>
<dbReference type="InterPro" id="IPR028160">
    <property type="entry name" value="Slx9-like"/>
</dbReference>
<evidence type="ECO:0000256" key="4">
    <source>
        <dbReference type="SAM" id="MobiDB-lite"/>
    </source>
</evidence>
<name>A0A4D6N7K6_VIGUN</name>
<proteinExistence type="inferred from homology"/>
<accession>A0A4D6N7K6</accession>
<dbReference type="OrthoDB" id="18703at2759"/>
<protein>
    <recommendedName>
        <fullName evidence="7">Ribosome biogenesis protein slx9-like</fullName>
    </recommendedName>
</protein>
<keyword evidence="3" id="KW-0539">Nucleus</keyword>
<dbReference type="GO" id="GO:0005730">
    <property type="term" value="C:nucleolus"/>
    <property type="evidence" value="ECO:0007669"/>
    <property type="project" value="UniProtKB-SubCell"/>
</dbReference>
<dbReference type="EMBL" id="CP039353">
    <property type="protein sequence ID" value="QCE08509.1"/>
    <property type="molecule type" value="Genomic_DNA"/>
</dbReference>
<dbReference type="Pfam" id="PF15341">
    <property type="entry name" value="SLX9"/>
    <property type="match status" value="1"/>
</dbReference>
<evidence type="ECO:0000256" key="2">
    <source>
        <dbReference type="ARBA" id="ARBA00011022"/>
    </source>
</evidence>
<dbReference type="Gramene" id="Vigun07g258500.1.v1.2">
    <property type="protein sequence ID" value="Vigun07g258500.1.v1.2"/>
    <property type="gene ID" value="Vigun07g258500.v1.2"/>
</dbReference>
<keyword evidence="6" id="KW-1185">Reference proteome</keyword>
<dbReference type="PANTHER" id="PTHR31109">
    <property type="entry name" value="PROTEIN FAM207A"/>
    <property type="match status" value="1"/>
</dbReference>
<dbReference type="GO" id="GO:0030686">
    <property type="term" value="C:90S preribosome"/>
    <property type="evidence" value="ECO:0007669"/>
    <property type="project" value="InterPro"/>
</dbReference>
<feature type="region of interest" description="Disordered" evidence="4">
    <location>
        <begin position="116"/>
        <end position="154"/>
    </location>
</feature>
<dbReference type="GO" id="GO:0030688">
    <property type="term" value="C:preribosome, small subunit precursor"/>
    <property type="evidence" value="ECO:0007669"/>
    <property type="project" value="InterPro"/>
</dbReference>
<dbReference type="PANTHER" id="PTHR31109:SF2">
    <property type="entry name" value="RIBOSOME BIOGENESIS PROTEIN SLX9 HOMOLOG"/>
    <property type="match status" value="1"/>
</dbReference>
<evidence type="ECO:0008006" key="7">
    <source>
        <dbReference type="Google" id="ProtNLM"/>
    </source>
</evidence>
<evidence type="ECO:0000313" key="5">
    <source>
        <dbReference type="EMBL" id="QCE08509.1"/>
    </source>
</evidence>
<reference evidence="5 6" key="1">
    <citation type="submission" date="2019-04" db="EMBL/GenBank/DDBJ databases">
        <title>An improved genome assembly and genetic linkage map for asparagus bean, Vigna unguiculata ssp. sesquipedialis.</title>
        <authorList>
            <person name="Xia Q."/>
            <person name="Zhang R."/>
            <person name="Dong Y."/>
        </authorList>
    </citation>
    <scope>NUCLEOTIDE SEQUENCE [LARGE SCALE GENOMIC DNA]</scope>
    <source>
        <tissue evidence="5">Leaf</tissue>
    </source>
</reference>
<dbReference type="AlphaFoldDB" id="A0A4D6N7K6"/>
<comment type="similarity">
    <text evidence="2">Belongs to the SLX9 family.</text>
</comment>
<evidence type="ECO:0000313" key="6">
    <source>
        <dbReference type="Proteomes" id="UP000501690"/>
    </source>
</evidence>